<dbReference type="InterPro" id="IPR000741">
    <property type="entry name" value="FBA_I"/>
</dbReference>
<comment type="pathway">
    <text evidence="1">Carbohydrate degradation; glycolysis; D-glyceraldehyde 3-phosphate and glycerone phosphate from D-glucose: step 4/4.</text>
</comment>
<evidence type="ECO:0000256" key="5">
    <source>
        <dbReference type="ARBA" id="ARBA00023239"/>
    </source>
</evidence>
<dbReference type="AlphaFoldDB" id="A0A915DHX5"/>
<sequence length="281" mass="31737">MVAQLPACLINTPVLSRRQELELLDIAEKLLQPGKGILAADEPNDQMEEKLKVCNLPNTPENRRRYRQLLFTTPNLSKHISGVILYSETYQQNSEKGERLVDLLRRQNIVVGIQVDQGSVRLTGSVNEVTTQGMDNLAERASAYKKGGCSFAKWRCAYHISENTPSHLALQENANLLARFASICQKEGLVPFVEPDVVCLGDHSIEQCQQSEHFVDPITGAHTNSIESAWQKLKARKKKEYGTASSEFRSYIEQHLWSQMFSGPDCFYNLMSQICDLYPCE</sequence>
<organism evidence="6 7">
    <name type="scientific">Ditylenchus dipsaci</name>
    <dbReference type="NCBI Taxonomy" id="166011"/>
    <lineage>
        <taxon>Eukaryota</taxon>
        <taxon>Metazoa</taxon>
        <taxon>Ecdysozoa</taxon>
        <taxon>Nematoda</taxon>
        <taxon>Chromadorea</taxon>
        <taxon>Rhabditida</taxon>
        <taxon>Tylenchina</taxon>
        <taxon>Tylenchomorpha</taxon>
        <taxon>Sphaerularioidea</taxon>
        <taxon>Anguinidae</taxon>
        <taxon>Anguininae</taxon>
        <taxon>Ditylenchus</taxon>
    </lineage>
</organism>
<proteinExistence type="inferred from homology"/>
<evidence type="ECO:0000256" key="3">
    <source>
        <dbReference type="ARBA" id="ARBA00013068"/>
    </source>
</evidence>
<dbReference type="GO" id="GO:0006096">
    <property type="term" value="P:glycolytic process"/>
    <property type="evidence" value="ECO:0007669"/>
    <property type="project" value="UniProtKB-KW"/>
</dbReference>
<accession>A0A915DHX5</accession>
<dbReference type="EC" id="4.1.2.13" evidence="3"/>
<evidence type="ECO:0000313" key="6">
    <source>
        <dbReference type="Proteomes" id="UP000887574"/>
    </source>
</evidence>
<evidence type="ECO:0000313" key="7">
    <source>
        <dbReference type="WBParaSite" id="jg19637"/>
    </source>
</evidence>
<dbReference type="InterPro" id="IPR013785">
    <property type="entry name" value="Aldolase_TIM"/>
</dbReference>
<dbReference type="SUPFAM" id="SSF51569">
    <property type="entry name" value="Aldolase"/>
    <property type="match status" value="1"/>
</dbReference>
<dbReference type="PANTHER" id="PTHR11627">
    <property type="entry name" value="FRUCTOSE-BISPHOSPHATE ALDOLASE"/>
    <property type="match status" value="1"/>
</dbReference>
<protein>
    <recommendedName>
        <fullName evidence="3">fructose-bisphosphate aldolase</fullName>
        <ecNumber evidence="3">4.1.2.13</ecNumber>
    </recommendedName>
</protein>
<reference evidence="7" key="1">
    <citation type="submission" date="2022-11" db="UniProtKB">
        <authorList>
            <consortium name="WormBaseParasite"/>
        </authorList>
    </citation>
    <scope>IDENTIFICATION</scope>
</reference>
<evidence type="ECO:0000256" key="2">
    <source>
        <dbReference type="ARBA" id="ARBA00010387"/>
    </source>
</evidence>
<keyword evidence="6" id="KW-1185">Reference proteome</keyword>
<dbReference type="Proteomes" id="UP000887574">
    <property type="component" value="Unplaced"/>
</dbReference>
<dbReference type="Gene3D" id="3.20.20.70">
    <property type="entry name" value="Aldolase class I"/>
    <property type="match status" value="1"/>
</dbReference>
<name>A0A915DHX5_9BILA</name>
<evidence type="ECO:0000256" key="1">
    <source>
        <dbReference type="ARBA" id="ARBA00004714"/>
    </source>
</evidence>
<dbReference type="WBParaSite" id="jg19637">
    <property type="protein sequence ID" value="jg19637"/>
    <property type="gene ID" value="jg19637"/>
</dbReference>
<dbReference type="GO" id="GO:0004332">
    <property type="term" value="F:fructose-bisphosphate aldolase activity"/>
    <property type="evidence" value="ECO:0007669"/>
    <property type="project" value="UniProtKB-EC"/>
</dbReference>
<dbReference type="Pfam" id="PF00274">
    <property type="entry name" value="Glycolytic"/>
    <property type="match status" value="1"/>
</dbReference>
<comment type="similarity">
    <text evidence="2">Belongs to the class I fructose-bisphosphate aldolase family.</text>
</comment>
<evidence type="ECO:0000256" key="4">
    <source>
        <dbReference type="ARBA" id="ARBA00023152"/>
    </source>
</evidence>
<keyword evidence="4" id="KW-0324">Glycolysis</keyword>
<keyword evidence="5" id="KW-0456">Lyase</keyword>